<accession>A0A120IAS7</accession>
<dbReference type="EMBL" id="CP014163">
    <property type="protein sequence ID" value="AMB98980.1"/>
    <property type="molecule type" value="Genomic_DNA"/>
</dbReference>
<sequence length="115" mass="13220">MQNPISPSYLRQLFQPQRLDKPEPAPNRLHQINPLSQMMPLDQVTWALTKAHRQRQPLYITVSRQLANMNTKDILFGFVESDISKSGMVAFKVDGSSVSRLIHINHILAFKWPQA</sequence>
<protein>
    <submittedName>
        <fullName evidence="1">Uncharacterized protein</fullName>
    </submittedName>
</protein>
<dbReference type="AlphaFoldDB" id="A0A120IAS7"/>
<reference evidence="1 2" key="1">
    <citation type="journal article" date="2016" name="Genome Announc.">
        <title>Complete Genome Sequences of Aerococcus christensenii CCUG 28831T, Aerococcus sanguinicola CCUG 43001T, Aerococcus urinae CCUG 36881T, Aerococcus urinaeequi CCUG 28094T, Aerococcus urinaehominis CCUG 42038 BT, and Aerococcus viridans CCUG 4311T.</title>
        <authorList>
            <person name="Carkaci D."/>
            <person name="Dargis R."/>
            <person name="Nielsen X.C."/>
            <person name="Skovgaard O."/>
            <person name="Fuursted K."/>
            <person name="Christensen J.J."/>
        </authorList>
    </citation>
    <scope>NUCLEOTIDE SEQUENCE [LARGE SCALE GENOMIC DNA]</scope>
    <source>
        <strain evidence="1 2">CCUG42038B</strain>
    </source>
</reference>
<evidence type="ECO:0000313" key="2">
    <source>
        <dbReference type="Proteomes" id="UP000062260"/>
    </source>
</evidence>
<keyword evidence="2" id="KW-1185">Reference proteome</keyword>
<dbReference type="KEGG" id="auh:AWM75_02745"/>
<gene>
    <name evidence="1" type="ORF">AWM75_02745</name>
</gene>
<reference evidence="2" key="2">
    <citation type="submission" date="2016-01" db="EMBL/GenBank/DDBJ databases">
        <title>Six Aerococcus type strain genome sequencing and assembly using PacBio and Illumina Hiseq.</title>
        <authorList>
            <person name="Carkaci D."/>
            <person name="Dargis R."/>
            <person name="Nielsen X.C."/>
            <person name="Skovgaard O."/>
            <person name="Fuursted K."/>
            <person name="Christensen J.J."/>
        </authorList>
    </citation>
    <scope>NUCLEOTIDE SEQUENCE [LARGE SCALE GENOMIC DNA]</scope>
    <source>
        <strain evidence="2">CCUG42038B</strain>
    </source>
</reference>
<dbReference type="Proteomes" id="UP000062260">
    <property type="component" value="Chromosome"/>
</dbReference>
<dbReference type="OrthoDB" id="2135935at2"/>
<dbReference type="RefSeq" id="WP_067977939.1">
    <property type="nucleotide sequence ID" value="NZ_CP014163.1"/>
</dbReference>
<proteinExistence type="predicted"/>
<dbReference type="STRING" id="128944.AWM75_02745"/>
<organism evidence="1 2">
    <name type="scientific">Aerococcus urinaehominis</name>
    <dbReference type="NCBI Taxonomy" id="128944"/>
    <lineage>
        <taxon>Bacteria</taxon>
        <taxon>Bacillati</taxon>
        <taxon>Bacillota</taxon>
        <taxon>Bacilli</taxon>
        <taxon>Lactobacillales</taxon>
        <taxon>Aerococcaceae</taxon>
        <taxon>Aerococcus</taxon>
    </lineage>
</organism>
<name>A0A120IAS7_9LACT</name>
<evidence type="ECO:0000313" key="1">
    <source>
        <dbReference type="EMBL" id="AMB98980.1"/>
    </source>
</evidence>